<dbReference type="Gene3D" id="3.60.15.10">
    <property type="entry name" value="Ribonuclease Z/Hydroxyacylglutathione hydrolase-like"/>
    <property type="match status" value="1"/>
</dbReference>
<evidence type="ECO:0000259" key="3">
    <source>
        <dbReference type="SMART" id="SM00849"/>
    </source>
</evidence>
<protein>
    <submittedName>
        <fullName evidence="4">Metallo-beta-lactamase superfamily protein</fullName>
    </submittedName>
</protein>
<dbReference type="Pfam" id="PF00753">
    <property type="entry name" value="Lactamase_B"/>
    <property type="match status" value="1"/>
</dbReference>
<feature type="domain" description="Metallo-beta-lactamase" evidence="3">
    <location>
        <begin position="12"/>
        <end position="173"/>
    </location>
</feature>
<keyword evidence="1" id="KW-0479">Metal-binding</keyword>
<dbReference type="SUPFAM" id="SSF56281">
    <property type="entry name" value="Metallo-hydrolase/oxidoreductase"/>
    <property type="match status" value="1"/>
</dbReference>
<dbReference type="PANTHER" id="PTHR43084:SF1">
    <property type="entry name" value="PERSULFIDE DIOXYGENASE ETHE1, MITOCHONDRIAL"/>
    <property type="match status" value="1"/>
</dbReference>
<gene>
    <name evidence="4" type="ORF">JKP88DRAFT_270629</name>
</gene>
<accession>A0A835YQ06</accession>
<dbReference type="GO" id="GO:0046872">
    <property type="term" value="F:metal ion binding"/>
    <property type="evidence" value="ECO:0007669"/>
    <property type="project" value="UniProtKB-KW"/>
</dbReference>
<dbReference type="OrthoDB" id="449487at2759"/>
<organism evidence="4 5">
    <name type="scientific">Tribonema minus</name>
    <dbReference type="NCBI Taxonomy" id="303371"/>
    <lineage>
        <taxon>Eukaryota</taxon>
        <taxon>Sar</taxon>
        <taxon>Stramenopiles</taxon>
        <taxon>Ochrophyta</taxon>
        <taxon>PX clade</taxon>
        <taxon>Xanthophyceae</taxon>
        <taxon>Tribonematales</taxon>
        <taxon>Tribonemataceae</taxon>
        <taxon>Tribonema</taxon>
    </lineage>
</organism>
<name>A0A835YQ06_9STRA</name>
<dbReference type="GO" id="GO:0050313">
    <property type="term" value="F:sulfur dioxygenase activity"/>
    <property type="evidence" value="ECO:0007669"/>
    <property type="project" value="InterPro"/>
</dbReference>
<dbReference type="InterPro" id="IPR051682">
    <property type="entry name" value="Mito_Persulfide_Diox"/>
</dbReference>
<keyword evidence="5" id="KW-1185">Reference proteome</keyword>
<dbReference type="Proteomes" id="UP000664859">
    <property type="component" value="Unassembled WGS sequence"/>
</dbReference>
<feature type="compositionally biased region" description="Low complexity" evidence="2">
    <location>
        <begin position="191"/>
        <end position="205"/>
    </location>
</feature>
<feature type="region of interest" description="Disordered" evidence="2">
    <location>
        <begin position="187"/>
        <end position="230"/>
    </location>
</feature>
<feature type="compositionally biased region" description="Pro residues" evidence="2">
    <location>
        <begin position="214"/>
        <end position="223"/>
    </location>
</feature>
<comment type="caution">
    <text evidence="4">The sequence shown here is derived from an EMBL/GenBank/DDBJ whole genome shotgun (WGS) entry which is preliminary data.</text>
</comment>
<dbReference type="SMART" id="SM00849">
    <property type="entry name" value="Lactamase_B"/>
    <property type="match status" value="1"/>
</dbReference>
<dbReference type="GO" id="GO:0070813">
    <property type="term" value="P:hydrogen sulfide metabolic process"/>
    <property type="evidence" value="ECO:0007669"/>
    <property type="project" value="TreeGrafter"/>
</dbReference>
<evidence type="ECO:0000313" key="5">
    <source>
        <dbReference type="Proteomes" id="UP000664859"/>
    </source>
</evidence>
<dbReference type="EMBL" id="JAFCMP010000520">
    <property type="protein sequence ID" value="KAG5177922.1"/>
    <property type="molecule type" value="Genomic_DNA"/>
</dbReference>
<dbReference type="InterPro" id="IPR001279">
    <property type="entry name" value="Metallo-B-lactamas"/>
</dbReference>
<dbReference type="PANTHER" id="PTHR43084">
    <property type="entry name" value="PERSULFIDE DIOXYGENASE ETHE1"/>
    <property type="match status" value="1"/>
</dbReference>
<dbReference type="InterPro" id="IPR044528">
    <property type="entry name" value="POD-like_MBL-fold"/>
</dbReference>
<dbReference type="CDD" id="cd07724">
    <property type="entry name" value="POD-like_MBL-fold"/>
    <property type="match status" value="1"/>
</dbReference>
<evidence type="ECO:0000256" key="1">
    <source>
        <dbReference type="ARBA" id="ARBA00022723"/>
    </source>
</evidence>
<reference evidence="4" key="1">
    <citation type="submission" date="2021-02" db="EMBL/GenBank/DDBJ databases">
        <title>First Annotated Genome of the Yellow-green Alga Tribonema minus.</title>
        <authorList>
            <person name="Mahan K.M."/>
        </authorList>
    </citation>
    <scope>NUCLEOTIDE SEQUENCE</scope>
    <source>
        <strain evidence="4">UTEX B ZZ1240</strain>
    </source>
</reference>
<dbReference type="InterPro" id="IPR036866">
    <property type="entry name" value="RibonucZ/Hydroxyglut_hydro"/>
</dbReference>
<dbReference type="GO" id="GO:0006749">
    <property type="term" value="P:glutathione metabolic process"/>
    <property type="evidence" value="ECO:0007669"/>
    <property type="project" value="InterPro"/>
</dbReference>
<evidence type="ECO:0000256" key="2">
    <source>
        <dbReference type="SAM" id="MobiDB-lite"/>
    </source>
</evidence>
<dbReference type="AlphaFoldDB" id="A0A835YQ06"/>
<sequence>MICRQLFDRDSCSYTYLLACQDTRQAVIIDPVLSQHTRDLNLIEELELHLLRAIDTHVHEDRFSGIGAMREATLCDTSAPRAARAACTHPLEEGSRVAFGEHALEAWATPGHSAHCLTLVMDDRSAAFTGDALLVRNRGRTDVVSGGSADALQRSITTRLFTLPMSTAVYPAHDYVGFTASTIGEEKAHGAHAAPPDAAAAAAEARSGSVSPLFAPPPPPPKPLDVGTHLQHNLKCGLPKSVREDVDEAME</sequence>
<evidence type="ECO:0000313" key="4">
    <source>
        <dbReference type="EMBL" id="KAG5177922.1"/>
    </source>
</evidence>
<proteinExistence type="predicted"/>